<evidence type="ECO:0000256" key="3">
    <source>
        <dbReference type="ARBA" id="ARBA00022448"/>
    </source>
</evidence>
<name>A0ABS3GRW1_9NEIS</name>
<dbReference type="SUPFAM" id="SSF103473">
    <property type="entry name" value="MFS general substrate transporter"/>
    <property type="match status" value="1"/>
</dbReference>
<dbReference type="PANTHER" id="PTHR23502">
    <property type="entry name" value="MAJOR FACILITATOR SUPERFAMILY"/>
    <property type="match status" value="1"/>
</dbReference>
<dbReference type="PROSITE" id="PS00216">
    <property type="entry name" value="SUGAR_TRANSPORT_1"/>
    <property type="match status" value="1"/>
</dbReference>
<evidence type="ECO:0000256" key="10">
    <source>
        <dbReference type="ARBA" id="ARBA00038406"/>
    </source>
</evidence>
<feature type="transmembrane region" description="Helical" evidence="12">
    <location>
        <begin position="86"/>
        <end position="103"/>
    </location>
</feature>
<feature type="transmembrane region" description="Helical" evidence="12">
    <location>
        <begin position="324"/>
        <end position="344"/>
    </location>
</feature>
<dbReference type="EMBL" id="JAFLRD010000015">
    <property type="protein sequence ID" value="MBO0417335.1"/>
    <property type="molecule type" value="Genomic_DNA"/>
</dbReference>
<dbReference type="PROSITE" id="PS50850">
    <property type="entry name" value="MFS"/>
    <property type="match status" value="1"/>
</dbReference>
<comment type="subcellular location">
    <subcellularLocation>
        <location evidence="1">Cell inner membrane</location>
        <topology evidence="1">Multi-pass membrane protein</topology>
    </subcellularLocation>
</comment>
<dbReference type="Proteomes" id="UP000664349">
    <property type="component" value="Unassembled WGS sequence"/>
</dbReference>
<keyword evidence="6 12" id="KW-0812">Transmembrane</keyword>
<evidence type="ECO:0000259" key="13">
    <source>
        <dbReference type="PROSITE" id="PS50850"/>
    </source>
</evidence>
<evidence type="ECO:0000256" key="6">
    <source>
        <dbReference type="ARBA" id="ARBA00022692"/>
    </source>
</evidence>
<comment type="subunit">
    <text evidence="2">Monomer.</text>
</comment>
<proteinExistence type="inferred from homology"/>
<evidence type="ECO:0000256" key="7">
    <source>
        <dbReference type="ARBA" id="ARBA00022989"/>
    </source>
</evidence>
<evidence type="ECO:0000256" key="8">
    <source>
        <dbReference type="ARBA" id="ARBA00023136"/>
    </source>
</evidence>
<evidence type="ECO:0000313" key="15">
    <source>
        <dbReference type="Proteomes" id="UP000664349"/>
    </source>
</evidence>
<keyword evidence="15" id="KW-1185">Reference proteome</keyword>
<feature type="transmembrane region" description="Helical" evidence="12">
    <location>
        <begin position="356"/>
        <end position="380"/>
    </location>
</feature>
<evidence type="ECO:0000256" key="1">
    <source>
        <dbReference type="ARBA" id="ARBA00004429"/>
    </source>
</evidence>
<feature type="transmembrane region" description="Helical" evidence="12">
    <location>
        <begin position="268"/>
        <end position="285"/>
    </location>
</feature>
<accession>A0ABS3GRW1</accession>
<evidence type="ECO:0000256" key="4">
    <source>
        <dbReference type="ARBA" id="ARBA00022475"/>
    </source>
</evidence>
<dbReference type="InterPro" id="IPR036259">
    <property type="entry name" value="MFS_trans_sf"/>
</dbReference>
<dbReference type="InterPro" id="IPR011701">
    <property type="entry name" value="MFS"/>
</dbReference>
<feature type="transmembrane region" description="Helical" evidence="12">
    <location>
        <begin position="297"/>
        <end position="318"/>
    </location>
</feature>
<feature type="transmembrane region" description="Helical" evidence="12">
    <location>
        <begin position="144"/>
        <end position="169"/>
    </location>
</feature>
<dbReference type="Gene3D" id="1.20.1720.10">
    <property type="entry name" value="Multidrug resistance protein D"/>
    <property type="match status" value="1"/>
</dbReference>
<protein>
    <recommendedName>
        <fullName evidence="11">Multidrug transporter MdfA</fullName>
    </recommendedName>
</protein>
<dbReference type="InterPro" id="IPR005829">
    <property type="entry name" value="Sugar_transporter_CS"/>
</dbReference>
<feature type="transmembrane region" description="Helical" evidence="12">
    <location>
        <begin position="236"/>
        <end position="256"/>
    </location>
</feature>
<keyword evidence="3" id="KW-0813">Transport</keyword>
<sequence length="418" mass="43911">MSQNAIQSLLPISRGRALGFCLLLAAFELLTYIGSDMVMPAMLQVVADLNADARHVPTALNAYLLGGVALQWLIGPLSDRYGRKPLLVAGAVGFALACLAAVGSRDIELFNLLRFIQGLSLGFVMVVSYPALQEAFPEKDAVRLMALLANIALLSPLVGPLLGSLLLGLLPWRGLFALIGALAALVAVGLWRWMPETLGVERRDGSRLAASPLRLGRSARQYAALLRNAPFMHGSVALGLLSIPLVGWIGLSPLLLMRGLGLSGIEYGLWQLPVFGGLIAGNLTLNRLAASLELERVLRLALWPLFGGLAAMLALTWSSGALPALAAGLTLYAFGLGLGHATLYRFTLYASESGKGAVAAMLGMISTALLGLGCSALAWLGSGAGLQAFAGWAVLGAGLAAWPLWRLLKQRAYALQAA</sequence>
<dbReference type="Pfam" id="PF07690">
    <property type="entry name" value="MFS_1"/>
    <property type="match status" value="1"/>
</dbReference>
<keyword evidence="5" id="KW-0997">Cell inner membrane</keyword>
<feature type="transmembrane region" description="Helical" evidence="12">
    <location>
        <begin position="386"/>
        <end position="405"/>
    </location>
</feature>
<gene>
    <name evidence="14" type="ORF">J1C50_17625</name>
</gene>
<evidence type="ECO:0000256" key="5">
    <source>
        <dbReference type="ARBA" id="ARBA00022519"/>
    </source>
</evidence>
<keyword evidence="4" id="KW-1003">Cell membrane</keyword>
<evidence type="ECO:0000256" key="2">
    <source>
        <dbReference type="ARBA" id="ARBA00011245"/>
    </source>
</evidence>
<organism evidence="14 15">
    <name type="scientific">Chromobacterium haemolyticum</name>
    <dbReference type="NCBI Taxonomy" id="394935"/>
    <lineage>
        <taxon>Bacteria</taxon>
        <taxon>Pseudomonadati</taxon>
        <taxon>Pseudomonadota</taxon>
        <taxon>Betaproteobacteria</taxon>
        <taxon>Neisseriales</taxon>
        <taxon>Chromobacteriaceae</taxon>
        <taxon>Chromobacterium</taxon>
    </lineage>
</organism>
<evidence type="ECO:0000313" key="14">
    <source>
        <dbReference type="EMBL" id="MBO0417335.1"/>
    </source>
</evidence>
<feature type="transmembrane region" description="Helical" evidence="12">
    <location>
        <begin position="115"/>
        <end position="132"/>
    </location>
</feature>
<dbReference type="InterPro" id="IPR020846">
    <property type="entry name" value="MFS_dom"/>
</dbReference>
<evidence type="ECO:0000256" key="11">
    <source>
        <dbReference type="ARBA" id="ARBA00040126"/>
    </source>
</evidence>
<reference evidence="14 15" key="1">
    <citation type="submission" date="2021-03" db="EMBL/GenBank/DDBJ databases">
        <title>First Case of infection caused by Chromobacterium haemolyticum derived from water in China.</title>
        <authorList>
            <person name="Chen J."/>
            <person name="Liu C."/>
        </authorList>
    </citation>
    <scope>NUCLEOTIDE SEQUENCE [LARGE SCALE GENOMIC DNA]</scope>
    <source>
        <strain evidence="14 15">WJ-5</strain>
    </source>
</reference>
<keyword evidence="8 12" id="KW-0472">Membrane</keyword>
<comment type="similarity">
    <text evidence="10">Belongs to the major facilitator superfamily. MdfA family.</text>
</comment>
<comment type="caution">
    <text evidence="14">The sequence shown here is derived from an EMBL/GenBank/DDBJ whole genome shotgun (WGS) entry which is preliminary data.</text>
</comment>
<dbReference type="RefSeq" id="WP_200123080.1">
    <property type="nucleotide sequence ID" value="NZ_JAEILV010000016.1"/>
</dbReference>
<evidence type="ECO:0000256" key="9">
    <source>
        <dbReference type="ARBA" id="ARBA00023251"/>
    </source>
</evidence>
<keyword evidence="7 12" id="KW-1133">Transmembrane helix</keyword>
<feature type="transmembrane region" description="Helical" evidence="12">
    <location>
        <begin position="17"/>
        <end position="35"/>
    </location>
</feature>
<feature type="transmembrane region" description="Helical" evidence="12">
    <location>
        <begin position="175"/>
        <end position="193"/>
    </location>
</feature>
<dbReference type="PANTHER" id="PTHR23502:SF43">
    <property type="entry name" value="MULTIDRUG TRANSPORTER MDFA"/>
    <property type="match status" value="1"/>
</dbReference>
<keyword evidence="9" id="KW-0046">Antibiotic resistance</keyword>
<evidence type="ECO:0000256" key="12">
    <source>
        <dbReference type="SAM" id="Phobius"/>
    </source>
</evidence>
<feature type="transmembrane region" description="Helical" evidence="12">
    <location>
        <begin position="55"/>
        <end position="74"/>
    </location>
</feature>
<feature type="domain" description="Major facilitator superfamily (MFS) profile" evidence="13">
    <location>
        <begin position="20"/>
        <end position="418"/>
    </location>
</feature>